<keyword evidence="4" id="KW-0472">Membrane</keyword>
<reference evidence="6 7" key="1">
    <citation type="submission" date="2019-10" db="EMBL/GenBank/DDBJ databases">
        <title>Epibacterium sp. nov., isolated from seawater.</title>
        <authorList>
            <person name="Zhang X."/>
            <person name="Li N."/>
        </authorList>
    </citation>
    <scope>NUCLEOTIDE SEQUENCE [LARGE SCALE GENOMIC DNA]</scope>
    <source>
        <strain evidence="6 7">SM1969</strain>
    </source>
</reference>
<name>A0A844AUN4_9RHOB</name>
<feature type="domain" description="Type II secretion system protein GspE N-terminal" evidence="5">
    <location>
        <begin position="37"/>
        <end position="123"/>
    </location>
</feature>
<keyword evidence="4" id="KW-1133">Transmembrane helix</keyword>
<dbReference type="EMBL" id="WIXK01000005">
    <property type="protein sequence ID" value="MQY43148.1"/>
    <property type="molecule type" value="Genomic_DNA"/>
</dbReference>
<feature type="transmembrane region" description="Helical" evidence="4">
    <location>
        <begin position="174"/>
        <end position="194"/>
    </location>
</feature>
<evidence type="ECO:0000256" key="4">
    <source>
        <dbReference type="SAM" id="Phobius"/>
    </source>
</evidence>
<dbReference type="GO" id="GO:0016757">
    <property type="term" value="F:glycosyltransferase activity"/>
    <property type="evidence" value="ECO:0007669"/>
    <property type="project" value="UniProtKB-KW"/>
</dbReference>
<dbReference type="InterPro" id="IPR007831">
    <property type="entry name" value="T2SS_GspE_N"/>
</dbReference>
<dbReference type="RefSeq" id="WP_153548031.1">
    <property type="nucleotide sequence ID" value="NZ_WIXK01000005.1"/>
</dbReference>
<dbReference type="Pfam" id="PF13641">
    <property type="entry name" value="Glyco_tranf_2_3"/>
    <property type="match status" value="1"/>
</dbReference>
<dbReference type="SUPFAM" id="SSF53448">
    <property type="entry name" value="Nucleotide-diphospho-sugar transferases"/>
    <property type="match status" value="1"/>
</dbReference>
<sequence length="611" mass="68673">MRALILQQHQRARLGHILISEGWASQNKVLAALSAQFDLPVVSLSGRNFNRRLLGRKPAAFWLEHCAIPWLHLGKRVVIAIAHPEDRARLEEGLRESFPQLSFVLAPEAEIRQTLAQHFRSDLASAASARPPNRLSCRSLMSTNRRSALCLFGFALILCGTFFPHLSLLVLTSAALVFMALFMSLRLIGVLLHLRRRKETAPVLPTHKQGLLRLPRISILVPMYQEADISRDLLRRLGKLSYPRTLIEVFLVLEDSDALTKSAVKKVELPHWIDVIEVPGSGGLKTKPRAMNYALDFCRGDIVGVWDAEDAPEGDQLEKIARAFASAPSNVACFQGVLDYYNPNANWLARCFTLEYSGWFRIVMPALERLGLILPLGGTTMFIRRKVLQDIGGWDAHNVTEDADLGVRLARAGYDTRMLPSTTFEEANCRPWPWVKQRSRWLKGFMLTYMVHMRDPARTLNDIGWRKFIGLQAFFLGTLGQFILAPVLWSYWAWWLGLGHPTADIVSAATLNVMIGFMICCEALSVTLGFAAAFACRRPKLAIWAFSLLFYYPLGTIAVFKSLYELIQRPFYWDKTQHGIHSDLPQKTAPHVALTSVTAAVRAPLHPASDG</sequence>
<evidence type="ECO:0000259" key="5">
    <source>
        <dbReference type="Pfam" id="PF05157"/>
    </source>
</evidence>
<dbReference type="AlphaFoldDB" id="A0A844AUN4"/>
<dbReference type="SUPFAM" id="SSF160246">
    <property type="entry name" value="EspE N-terminal domain-like"/>
    <property type="match status" value="1"/>
</dbReference>
<evidence type="ECO:0000256" key="3">
    <source>
        <dbReference type="ARBA" id="ARBA00022679"/>
    </source>
</evidence>
<protein>
    <submittedName>
        <fullName evidence="6">Glycosyltransferase</fullName>
    </submittedName>
</protein>
<keyword evidence="4" id="KW-0812">Transmembrane</keyword>
<comment type="caution">
    <text evidence="6">The sequence shown here is derived from an EMBL/GenBank/DDBJ whole genome shotgun (WGS) entry which is preliminary data.</text>
</comment>
<comment type="similarity">
    <text evidence="1">Belongs to the glycosyltransferase 2 family.</text>
</comment>
<keyword evidence="3 6" id="KW-0808">Transferase</keyword>
<dbReference type="Gene3D" id="3.90.550.10">
    <property type="entry name" value="Spore Coat Polysaccharide Biosynthesis Protein SpsA, Chain A"/>
    <property type="match status" value="1"/>
</dbReference>
<feature type="transmembrane region" description="Helical" evidence="4">
    <location>
        <begin position="541"/>
        <end position="564"/>
    </location>
</feature>
<dbReference type="PANTHER" id="PTHR43630:SF1">
    <property type="entry name" value="POLY-BETA-1,6-N-ACETYL-D-GLUCOSAMINE SYNTHASE"/>
    <property type="match status" value="1"/>
</dbReference>
<keyword evidence="2" id="KW-0328">Glycosyltransferase</keyword>
<proteinExistence type="inferred from homology"/>
<keyword evidence="7" id="KW-1185">Reference proteome</keyword>
<dbReference type="Proteomes" id="UP000436694">
    <property type="component" value="Unassembled WGS sequence"/>
</dbReference>
<feature type="transmembrane region" description="Helical" evidence="4">
    <location>
        <begin position="148"/>
        <end position="168"/>
    </location>
</feature>
<accession>A0A844AUN4</accession>
<gene>
    <name evidence="6" type="ORF">GG681_10890</name>
</gene>
<evidence type="ECO:0000256" key="1">
    <source>
        <dbReference type="ARBA" id="ARBA00006739"/>
    </source>
</evidence>
<feature type="transmembrane region" description="Helical" evidence="4">
    <location>
        <begin position="473"/>
        <end position="494"/>
    </location>
</feature>
<evidence type="ECO:0000256" key="2">
    <source>
        <dbReference type="ARBA" id="ARBA00022676"/>
    </source>
</evidence>
<feature type="transmembrane region" description="Helical" evidence="4">
    <location>
        <begin position="514"/>
        <end position="534"/>
    </location>
</feature>
<evidence type="ECO:0000313" key="7">
    <source>
        <dbReference type="Proteomes" id="UP000436694"/>
    </source>
</evidence>
<evidence type="ECO:0000313" key="6">
    <source>
        <dbReference type="EMBL" id="MQY43148.1"/>
    </source>
</evidence>
<dbReference type="PANTHER" id="PTHR43630">
    <property type="entry name" value="POLY-BETA-1,6-N-ACETYL-D-GLUCOSAMINE SYNTHASE"/>
    <property type="match status" value="1"/>
</dbReference>
<dbReference type="InterPro" id="IPR029044">
    <property type="entry name" value="Nucleotide-diphossugar_trans"/>
</dbReference>
<organism evidence="6 7">
    <name type="scientific">Tritonibacter aquimaris</name>
    <dbReference type="NCBI Taxonomy" id="2663379"/>
    <lineage>
        <taxon>Bacteria</taxon>
        <taxon>Pseudomonadati</taxon>
        <taxon>Pseudomonadota</taxon>
        <taxon>Alphaproteobacteria</taxon>
        <taxon>Rhodobacterales</taxon>
        <taxon>Paracoccaceae</taxon>
        <taxon>Tritonibacter</taxon>
    </lineage>
</organism>
<dbReference type="InterPro" id="IPR037257">
    <property type="entry name" value="T2SS_E_N_sf"/>
</dbReference>
<dbReference type="Pfam" id="PF05157">
    <property type="entry name" value="MshEN"/>
    <property type="match status" value="1"/>
</dbReference>